<dbReference type="Pfam" id="PF01425">
    <property type="entry name" value="Amidase"/>
    <property type="match status" value="1"/>
</dbReference>
<accession>A0A158HU39</accession>
<dbReference type="InterPro" id="IPR023631">
    <property type="entry name" value="Amidase_dom"/>
</dbReference>
<dbReference type="Gene3D" id="3.90.1300.10">
    <property type="entry name" value="Amidase signature (AS) domain"/>
    <property type="match status" value="1"/>
</dbReference>
<name>A0A158HU39_9BURK</name>
<protein>
    <submittedName>
        <fullName evidence="2">Amidase</fullName>
    </submittedName>
</protein>
<evidence type="ECO:0000313" key="2">
    <source>
        <dbReference type="EMBL" id="SAL47479.1"/>
    </source>
</evidence>
<evidence type="ECO:0000313" key="3">
    <source>
        <dbReference type="Proteomes" id="UP000054770"/>
    </source>
</evidence>
<evidence type="ECO:0000259" key="1">
    <source>
        <dbReference type="Pfam" id="PF01425"/>
    </source>
</evidence>
<comment type="caution">
    <text evidence="2">The sequence shown here is derived from an EMBL/GenBank/DDBJ whole genome shotgun (WGS) entry which is preliminary data.</text>
</comment>
<proteinExistence type="predicted"/>
<dbReference type="OrthoDB" id="8576090at2"/>
<dbReference type="Proteomes" id="UP000054770">
    <property type="component" value="Unassembled WGS sequence"/>
</dbReference>
<dbReference type="InterPro" id="IPR036928">
    <property type="entry name" value="AS_sf"/>
</dbReference>
<feature type="domain" description="Amidase" evidence="1">
    <location>
        <begin position="28"/>
        <end position="452"/>
    </location>
</feature>
<dbReference type="RefSeq" id="WP_087644466.1">
    <property type="nucleotide sequence ID" value="NZ_FCON02000019.1"/>
</dbReference>
<keyword evidence="3" id="KW-1185">Reference proteome</keyword>
<dbReference type="SUPFAM" id="SSF75304">
    <property type="entry name" value="Amidase signature (AS) enzymes"/>
    <property type="match status" value="1"/>
</dbReference>
<dbReference type="InterPro" id="IPR000120">
    <property type="entry name" value="Amidase"/>
</dbReference>
<dbReference type="AlphaFoldDB" id="A0A158HU39"/>
<dbReference type="GO" id="GO:0003824">
    <property type="term" value="F:catalytic activity"/>
    <property type="evidence" value="ECO:0007669"/>
    <property type="project" value="InterPro"/>
</dbReference>
<dbReference type="PANTHER" id="PTHR11895">
    <property type="entry name" value="TRANSAMIDASE"/>
    <property type="match status" value="1"/>
</dbReference>
<gene>
    <name evidence="2" type="ORF">AWB68_02301</name>
</gene>
<dbReference type="PANTHER" id="PTHR11895:SF76">
    <property type="entry name" value="INDOLEACETAMIDE HYDROLASE"/>
    <property type="match status" value="1"/>
</dbReference>
<sequence>MNSNRDLVSHSAVELRRMIGAREISPLELLDACIERIEAINPAVNAVTATCYEQAREAAKAAERAVMHGEPLGLLHGLPLGVKDLEDTAGLLTTYGSPMSRGNVPSRDVAMVARLRAAGAILVAKTNVPELGAGANTRNVVWGATGNPFNPELNAGGSSGGSAAALACDMLPVCTGSDTGGSLRIPASKCGVVGFRPSAGLVPHSRRLLGWSPLSVLGPMGRTVAESALQLAATAGFSNADPLSYEVDPVSFAMPAPHDLASLRVGFTEDFGSCDVDDAIRATFRSRIAAIAPMVHSCEEVAFDLGEVHRCFDVIRAESFVAGLRDAYERDPSLLGPNTRANYEMGATMSLADSAWAQAEQTRIFQRFQAAFERFDVILSPTTPVSPFPWRELYAAQINGRAQENYYRWLALTYVVTLTTHPALSLPCGVDDAGMPFGLQIVGPFHGDGKTLAVAHAFEQAFDGVPALRRPRPDLSKLTQPTPSLKSIVTAPPIFDSTSASHAGPSAV</sequence>
<dbReference type="EMBL" id="FCON02000019">
    <property type="protein sequence ID" value="SAL47479.1"/>
    <property type="molecule type" value="Genomic_DNA"/>
</dbReference>
<reference evidence="2" key="1">
    <citation type="submission" date="2016-01" db="EMBL/GenBank/DDBJ databases">
        <authorList>
            <person name="Peeters C."/>
        </authorList>
    </citation>
    <scope>NUCLEOTIDE SEQUENCE [LARGE SCALE GENOMIC DNA]</scope>
    <source>
        <strain evidence="2">LMG 22940</strain>
    </source>
</reference>
<organism evidence="2 3">
    <name type="scientific">Caballeronia choica</name>
    <dbReference type="NCBI Taxonomy" id="326476"/>
    <lineage>
        <taxon>Bacteria</taxon>
        <taxon>Pseudomonadati</taxon>
        <taxon>Pseudomonadota</taxon>
        <taxon>Betaproteobacteria</taxon>
        <taxon>Burkholderiales</taxon>
        <taxon>Burkholderiaceae</taxon>
        <taxon>Caballeronia</taxon>
    </lineage>
</organism>